<keyword evidence="3" id="KW-1185">Reference proteome</keyword>
<organism evidence="1 3">
    <name type="scientific">Canavalia gladiata</name>
    <name type="common">Sword bean</name>
    <name type="synonym">Dolichos gladiatus</name>
    <dbReference type="NCBI Taxonomy" id="3824"/>
    <lineage>
        <taxon>Eukaryota</taxon>
        <taxon>Viridiplantae</taxon>
        <taxon>Streptophyta</taxon>
        <taxon>Embryophyta</taxon>
        <taxon>Tracheophyta</taxon>
        <taxon>Spermatophyta</taxon>
        <taxon>Magnoliopsida</taxon>
        <taxon>eudicotyledons</taxon>
        <taxon>Gunneridae</taxon>
        <taxon>Pentapetalae</taxon>
        <taxon>rosids</taxon>
        <taxon>fabids</taxon>
        <taxon>Fabales</taxon>
        <taxon>Fabaceae</taxon>
        <taxon>Papilionoideae</taxon>
        <taxon>50 kb inversion clade</taxon>
        <taxon>NPAAA clade</taxon>
        <taxon>indigoferoid/millettioid clade</taxon>
        <taxon>Phaseoleae</taxon>
        <taxon>Canavalia</taxon>
    </lineage>
</organism>
<name>A0AAN9PFE6_CANGL</name>
<gene>
    <name evidence="2" type="ORF">VNO77_46385</name>
    <name evidence="1" type="ORF">VNO77_50192</name>
</gene>
<protein>
    <submittedName>
        <fullName evidence="1">Uncharacterized protein</fullName>
    </submittedName>
</protein>
<reference evidence="1 3" key="1">
    <citation type="submission" date="2024-01" db="EMBL/GenBank/DDBJ databases">
        <title>The genomes of 5 underutilized Papilionoideae crops provide insights into root nodulation and disease resistanc.</title>
        <authorList>
            <person name="Jiang F."/>
        </authorList>
    </citation>
    <scope>NUCLEOTIDE SEQUENCE [LARGE SCALE GENOMIC DNA]</scope>
    <source>
        <strain evidence="1">LVBAO_FW01</strain>
        <tissue evidence="1">Leaves</tissue>
    </source>
</reference>
<accession>A0AAN9PFE6</accession>
<sequence length="99" mass="11149">MRSEEGKKNPRLRLAGSAPVLFSPPTLSFEKPNLVFVSELEAGLRQRVKPLSKYNRCRSCCRYWKGPLVAAPSLESLRLSFTPPSIKDDKSHRDSPFSS</sequence>
<dbReference type="EMBL" id="JAYMYQ010000024">
    <property type="protein sequence ID" value="KAK7298840.1"/>
    <property type="molecule type" value="Genomic_DNA"/>
</dbReference>
<dbReference type="Proteomes" id="UP001367508">
    <property type="component" value="Unassembled WGS sequence"/>
</dbReference>
<evidence type="ECO:0000313" key="1">
    <source>
        <dbReference type="EMBL" id="KAK7296481.1"/>
    </source>
</evidence>
<dbReference type="AlphaFoldDB" id="A0AAN9PFE6"/>
<evidence type="ECO:0000313" key="3">
    <source>
        <dbReference type="Proteomes" id="UP001367508"/>
    </source>
</evidence>
<evidence type="ECO:0000313" key="2">
    <source>
        <dbReference type="EMBL" id="KAK7298840.1"/>
    </source>
</evidence>
<comment type="caution">
    <text evidence="1">The sequence shown here is derived from an EMBL/GenBank/DDBJ whole genome shotgun (WGS) entry which is preliminary data.</text>
</comment>
<proteinExistence type="predicted"/>
<dbReference type="EMBL" id="JAYMYQ010000069">
    <property type="protein sequence ID" value="KAK7296481.1"/>
    <property type="molecule type" value="Genomic_DNA"/>
</dbReference>